<reference evidence="2" key="1">
    <citation type="submission" date="2022-09" db="EMBL/GenBank/DDBJ databases">
        <authorList>
            <person name="Li D."/>
            <person name="Cheng J."/>
            <person name="Li Y."/>
        </authorList>
    </citation>
    <scope>NUCLEOTIDE SEQUENCE</scope>
    <source>
        <strain evidence="2">DL</strain>
    </source>
</reference>
<proteinExistence type="predicted"/>
<keyword evidence="1" id="KW-1133">Transmembrane helix</keyword>
<dbReference type="RefSeq" id="WP_263128902.1">
    <property type="nucleotide sequence ID" value="NZ_CP106856.1"/>
</dbReference>
<dbReference type="Proteomes" id="UP001063368">
    <property type="component" value="Chromosome"/>
</dbReference>
<feature type="transmembrane region" description="Helical" evidence="1">
    <location>
        <begin position="47"/>
        <end position="72"/>
    </location>
</feature>
<evidence type="ECO:0000313" key="2">
    <source>
        <dbReference type="EMBL" id="UYB37493.1"/>
    </source>
</evidence>
<evidence type="ECO:0000313" key="3">
    <source>
        <dbReference type="Proteomes" id="UP001063368"/>
    </source>
</evidence>
<keyword evidence="1" id="KW-0472">Membrane</keyword>
<gene>
    <name evidence="2" type="ORF">N9A08_07635</name>
</gene>
<name>A0ABY6FW78_9MICC</name>
<protein>
    <submittedName>
        <fullName evidence="2">Uncharacterized protein</fullName>
    </submittedName>
</protein>
<keyword evidence="1" id="KW-0812">Transmembrane</keyword>
<dbReference type="EMBL" id="CP106856">
    <property type="protein sequence ID" value="UYB37493.1"/>
    <property type="molecule type" value="Genomic_DNA"/>
</dbReference>
<organism evidence="2 3">
    <name type="scientific">Arthrobacter koreensis</name>
    <dbReference type="NCBI Taxonomy" id="199136"/>
    <lineage>
        <taxon>Bacteria</taxon>
        <taxon>Bacillati</taxon>
        <taxon>Actinomycetota</taxon>
        <taxon>Actinomycetes</taxon>
        <taxon>Micrococcales</taxon>
        <taxon>Micrococcaceae</taxon>
        <taxon>Arthrobacter</taxon>
    </lineage>
</organism>
<feature type="transmembrane region" description="Helical" evidence="1">
    <location>
        <begin position="111"/>
        <end position="132"/>
    </location>
</feature>
<feature type="transmembrane region" description="Helical" evidence="1">
    <location>
        <begin position="12"/>
        <end position="35"/>
    </location>
</feature>
<keyword evidence="3" id="KW-1185">Reference proteome</keyword>
<accession>A0ABY6FW78</accession>
<evidence type="ECO:0000256" key="1">
    <source>
        <dbReference type="SAM" id="Phobius"/>
    </source>
</evidence>
<feature type="transmembrane region" description="Helical" evidence="1">
    <location>
        <begin position="84"/>
        <end position="105"/>
    </location>
</feature>
<sequence length="139" mass="13778">MSSTPARTRRPVFLLIPLGALAGAALAMVNFQLTTASLVEPGDLSSYVLWTIVGGAALGGSFACPASAAAYVGASAGKSPRLCAGAAGGALAACWLLYAAVSASGGTPVTWLLPTAAALTTAGGMWVIWSAVRRSVPRA</sequence>